<dbReference type="EMBL" id="JAQIZZ010000008">
    <property type="protein sequence ID" value="KAJ5524152.1"/>
    <property type="molecule type" value="Genomic_DNA"/>
</dbReference>
<gene>
    <name evidence="4" type="ORF">N7494_010802</name>
</gene>
<evidence type="ECO:0000256" key="1">
    <source>
        <dbReference type="ARBA" id="ARBA00022737"/>
    </source>
</evidence>
<dbReference type="AlphaFoldDB" id="A0AAD6G9J3"/>
<sequence>MSILTVSSEVILLIGRQLQTQNDLAALVQVNRRFHNVVTHLLYRYNLHHENGDGALRAARLGSIPAVAQFIREGYLVADGPVHVNEHPSTPESLAPCPCRMEHPILYAAEYGHADLVDYLLRMGARSDFENNVGETPMHLAAKSGFLSVIKVLLDRSGSMHQVSMYKDTRFTLAPIKEAALKGHMQVVEYLLLCSPCPRDYASSTLPFAAVSGDIPLVSMLLDHRADINYKYVGQRVSRTALNRCGGEGHETAALSVAARYGHLALVSFLLANGADVNIKTGIPTLWTNPLCLAIEKGHEEVVRRLLAHGADIDDGHIREAILQRNKNALELLLTKHATDKSTSNILDLAAEVGDTETFQMLVDKGFQDPERAFVKAIEFNQEAIITLLLAQGTDPDLPSICESGIGEAIIRRHIGIIEILLRHGARIYPKTLGAAQLFAPKQIAALAEQFPVHSLEKKDMYPSAFKKYEAWNQGWRSDNNFGSTRRKLW</sequence>
<feature type="repeat" description="ANK" evidence="3">
    <location>
        <begin position="100"/>
        <end position="132"/>
    </location>
</feature>
<dbReference type="PANTHER" id="PTHR24173:SF74">
    <property type="entry name" value="ANKYRIN REPEAT DOMAIN-CONTAINING PROTEIN 16"/>
    <property type="match status" value="1"/>
</dbReference>
<dbReference type="Gene3D" id="1.25.40.20">
    <property type="entry name" value="Ankyrin repeat-containing domain"/>
    <property type="match status" value="2"/>
</dbReference>
<dbReference type="PANTHER" id="PTHR24173">
    <property type="entry name" value="ANKYRIN REPEAT CONTAINING"/>
    <property type="match status" value="1"/>
</dbReference>
<evidence type="ECO:0000313" key="5">
    <source>
        <dbReference type="Proteomes" id="UP001220324"/>
    </source>
</evidence>
<proteinExistence type="predicted"/>
<dbReference type="SUPFAM" id="SSF48403">
    <property type="entry name" value="Ankyrin repeat"/>
    <property type="match status" value="1"/>
</dbReference>
<feature type="repeat" description="ANK" evidence="3">
    <location>
        <begin position="133"/>
        <end position="165"/>
    </location>
</feature>
<organism evidence="4 5">
    <name type="scientific">Penicillium frequentans</name>
    <dbReference type="NCBI Taxonomy" id="3151616"/>
    <lineage>
        <taxon>Eukaryota</taxon>
        <taxon>Fungi</taxon>
        <taxon>Dikarya</taxon>
        <taxon>Ascomycota</taxon>
        <taxon>Pezizomycotina</taxon>
        <taxon>Eurotiomycetes</taxon>
        <taxon>Eurotiomycetidae</taxon>
        <taxon>Eurotiales</taxon>
        <taxon>Aspergillaceae</taxon>
        <taxon>Penicillium</taxon>
    </lineage>
</organism>
<evidence type="ECO:0000256" key="2">
    <source>
        <dbReference type="ARBA" id="ARBA00023043"/>
    </source>
</evidence>
<dbReference type="PROSITE" id="PS50088">
    <property type="entry name" value="ANK_REPEAT"/>
    <property type="match status" value="4"/>
</dbReference>
<evidence type="ECO:0000256" key="3">
    <source>
        <dbReference type="PROSITE-ProRule" id="PRU00023"/>
    </source>
</evidence>
<protein>
    <submittedName>
        <fullName evidence="4">Uncharacterized protein</fullName>
    </submittedName>
</protein>
<dbReference type="SMART" id="SM00248">
    <property type="entry name" value="ANK"/>
    <property type="match status" value="8"/>
</dbReference>
<comment type="caution">
    <text evidence="4">The sequence shown here is derived from an EMBL/GenBank/DDBJ whole genome shotgun (WGS) entry which is preliminary data.</text>
</comment>
<feature type="repeat" description="ANK" evidence="3">
    <location>
        <begin position="286"/>
        <end position="314"/>
    </location>
</feature>
<reference evidence="4 5" key="1">
    <citation type="journal article" date="2023" name="IMA Fungus">
        <title>Comparative genomic study of the Penicillium genus elucidates a diverse pangenome and 15 lateral gene transfer events.</title>
        <authorList>
            <person name="Petersen C."/>
            <person name="Sorensen T."/>
            <person name="Nielsen M.R."/>
            <person name="Sondergaard T.E."/>
            <person name="Sorensen J.L."/>
            <person name="Fitzpatrick D.A."/>
            <person name="Frisvad J.C."/>
            <person name="Nielsen K.L."/>
        </authorList>
    </citation>
    <scope>NUCLEOTIDE SEQUENCE [LARGE SCALE GENOMIC DNA]</scope>
    <source>
        <strain evidence="4 5">IBT 35679</strain>
    </source>
</reference>
<evidence type="ECO:0000313" key="4">
    <source>
        <dbReference type="EMBL" id="KAJ5524152.1"/>
    </source>
</evidence>
<accession>A0AAD6G9J3</accession>
<dbReference type="InterPro" id="IPR036770">
    <property type="entry name" value="Ankyrin_rpt-contain_sf"/>
</dbReference>
<keyword evidence="5" id="KW-1185">Reference proteome</keyword>
<dbReference type="Proteomes" id="UP001220324">
    <property type="component" value="Unassembled WGS sequence"/>
</dbReference>
<keyword evidence="2 3" id="KW-0040">ANK repeat</keyword>
<feature type="repeat" description="ANK" evidence="3">
    <location>
        <begin position="250"/>
        <end position="282"/>
    </location>
</feature>
<keyword evidence="1" id="KW-0677">Repeat</keyword>
<dbReference type="Pfam" id="PF12796">
    <property type="entry name" value="Ank_2"/>
    <property type="match status" value="2"/>
</dbReference>
<dbReference type="PRINTS" id="PR01415">
    <property type="entry name" value="ANKYRIN"/>
</dbReference>
<name>A0AAD6G9J3_9EURO</name>
<dbReference type="InterPro" id="IPR002110">
    <property type="entry name" value="Ankyrin_rpt"/>
</dbReference>
<dbReference type="PROSITE" id="PS50297">
    <property type="entry name" value="ANK_REP_REGION"/>
    <property type="match status" value="3"/>
</dbReference>